<feature type="region of interest" description="Disordered" evidence="1">
    <location>
        <begin position="63"/>
        <end position="109"/>
    </location>
</feature>
<proteinExistence type="predicted"/>
<feature type="compositionally biased region" description="Basic and acidic residues" evidence="1">
    <location>
        <begin position="63"/>
        <end position="73"/>
    </location>
</feature>
<organism evidence="2 3">
    <name type="scientific">Erwinia tracheiphila</name>
    <dbReference type="NCBI Taxonomy" id="65700"/>
    <lineage>
        <taxon>Bacteria</taxon>
        <taxon>Pseudomonadati</taxon>
        <taxon>Pseudomonadota</taxon>
        <taxon>Gammaproteobacteria</taxon>
        <taxon>Enterobacterales</taxon>
        <taxon>Erwiniaceae</taxon>
        <taxon>Erwinia</taxon>
    </lineage>
</organism>
<sequence>MERTSAAQQTSSRRRRATVPLADAVTVLPEVVVPAVIDGEQEFGGTRDIHDAEYKAVLRPCKASERRSRDARPVKALRSGAGSPEHQTTDATDAGVQIIPACSDDTGRH</sequence>
<reference evidence="2 3" key="1">
    <citation type="submission" date="2016-01" db="EMBL/GenBank/DDBJ databases">
        <authorList>
            <person name="Oliw E.H."/>
        </authorList>
    </citation>
    <scope>NUCLEOTIDE SEQUENCE [LARGE SCALE GENOMIC DNA]</scope>
    <source>
        <strain evidence="2 3">MDcuke</strain>
    </source>
</reference>
<protein>
    <submittedName>
        <fullName evidence="2">Uncharacterized protein</fullName>
    </submittedName>
</protein>
<name>A0A345CT09_9GAMM</name>
<dbReference type="Proteomes" id="UP000264980">
    <property type="component" value="Chromosome"/>
</dbReference>
<accession>A0A345CT09</accession>
<evidence type="ECO:0000313" key="3">
    <source>
        <dbReference type="Proteomes" id="UP000264980"/>
    </source>
</evidence>
<evidence type="ECO:0000256" key="1">
    <source>
        <dbReference type="SAM" id="MobiDB-lite"/>
    </source>
</evidence>
<dbReference type="EMBL" id="CP013970">
    <property type="protein sequence ID" value="AXF76576.1"/>
    <property type="molecule type" value="Genomic_DNA"/>
</dbReference>
<gene>
    <name evidence="2" type="ORF">AV903_11820</name>
</gene>
<dbReference type="AlphaFoldDB" id="A0A345CT09"/>
<evidence type="ECO:0000313" key="2">
    <source>
        <dbReference type="EMBL" id="AXF76576.1"/>
    </source>
</evidence>